<protein>
    <submittedName>
        <fullName evidence="6">Peptide methionine sulfoxide reductase MsrB / Peptide methionine sulfoxide reductase MsrA</fullName>
        <ecNumber evidence="6">1.8.4.11</ecNumber>
        <ecNumber evidence="6">1.8.4.12</ecNumber>
    </submittedName>
</protein>
<dbReference type="GO" id="GO:0030091">
    <property type="term" value="P:protein repair"/>
    <property type="evidence" value="ECO:0007669"/>
    <property type="project" value="InterPro"/>
</dbReference>
<reference evidence="6" key="1">
    <citation type="submission" date="2016-10" db="EMBL/GenBank/DDBJ databases">
        <authorList>
            <person name="de Groot N.N."/>
        </authorList>
    </citation>
    <scope>NUCLEOTIDE SEQUENCE</scope>
</reference>
<dbReference type="EC" id="1.8.4.11" evidence="6"/>
<evidence type="ECO:0000313" key="6">
    <source>
        <dbReference type="EMBL" id="SFV71066.1"/>
    </source>
</evidence>
<comment type="cofactor">
    <cofactor evidence="1">
        <name>Zn(2+)</name>
        <dbReference type="ChEBI" id="CHEBI:29105"/>
    </cofactor>
</comment>
<dbReference type="GO" id="GO:0033743">
    <property type="term" value="F:peptide-methionine (R)-S-oxide reductase activity"/>
    <property type="evidence" value="ECO:0007669"/>
    <property type="project" value="UniProtKB-EC"/>
</dbReference>
<dbReference type="PROSITE" id="PS51790">
    <property type="entry name" value="MSRB"/>
    <property type="match status" value="1"/>
</dbReference>
<dbReference type="NCBIfam" id="NF004036">
    <property type="entry name" value="PRK05508.1"/>
    <property type="match status" value="1"/>
</dbReference>
<dbReference type="AlphaFoldDB" id="A0A1W1CYW7"/>
<dbReference type="Gene3D" id="2.170.150.20">
    <property type="entry name" value="Peptide methionine sulfoxide reductase"/>
    <property type="match status" value="1"/>
</dbReference>
<dbReference type="NCBIfam" id="TIGR00357">
    <property type="entry name" value="peptide-methionine (R)-S-oxide reductase MsrB"/>
    <property type="match status" value="1"/>
</dbReference>
<name>A0A1W1CYW7_9ZZZZ</name>
<dbReference type="Pfam" id="PF01641">
    <property type="entry name" value="SelR"/>
    <property type="match status" value="1"/>
</dbReference>
<evidence type="ECO:0000256" key="4">
    <source>
        <dbReference type="ARBA" id="ARBA00023002"/>
    </source>
</evidence>
<evidence type="ECO:0000259" key="5">
    <source>
        <dbReference type="PROSITE" id="PS51790"/>
    </source>
</evidence>
<dbReference type="EC" id="1.8.4.12" evidence="6"/>
<dbReference type="SUPFAM" id="SSF51316">
    <property type="entry name" value="Mss4-like"/>
    <property type="match status" value="1"/>
</dbReference>
<keyword evidence="4 6" id="KW-0560">Oxidoreductase</keyword>
<evidence type="ECO:0000256" key="3">
    <source>
        <dbReference type="ARBA" id="ARBA00022833"/>
    </source>
</evidence>
<dbReference type="GO" id="GO:0006979">
    <property type="term" value="P:response to oxidative stress"/>
    <property type="evidence" value="ECO:0007669"/>
    <property type="project" value="InterPro"/>
</dbReference>
<organism evidence="6">
    <name type="scientific">hydrothermal vent metagenome</name>
    <dbReference type="NCBI Taxonomy" id="652676"/>
    <lineage>
        <taxon>unclassified sequences</taxon>
        <taxon>metagenomes</taxon>
        <taxon>ecological metagenomes</taxon>
    </lineage>
</organism>
<feature type="domain" description="MsrB" evidence="5">
    <location>
        <begin position="1"/>
        <end position="119"/>
    </location>
</feature>
<proteinExistence type="predicted"/>
<dbReference type="InterPro" id="IPR011057">
    <property type="entry name" value="Mss4-like_sf"/>
</dbReference>
<keyword evidence="3" id="KW-0862">Zinc</keyword>
<accession>A0A1W1CYW7</accession>
<evidence type="ECO:0000256" key="2">
    <source>
        <dbReference type="ARBA" id="ARBA00022723"/>
    </source>
</evidence>
<dbReference type="PANTHER" id="PTHR46081:SF8">
    <property type="entry name" value="PEPTIDE METHIONINE SULFOXIDE REDUCTASE 2"/>
    <property type="match status" value="1"/>
</dbReference>
<dbReference type="GO" id="GO:0046872">
    <property type="term" value="F:metal ion binding"/>
    <property type="evidence" value="ECO:0007669"/>
    <property type="project" value="UniProtKB-KW"/>
</dbReference>
<dbReference type="GO" id="GO:0008113">
    <property type="term" value="F:peptide-methionine (S)-S-oxide reductase activity"/>
    <property type="evidence" value="ECO:0007669"/>
    <property type="project" value="UniProtKB-EC"/>
</dbReference>
<evidence type="ECO:0000256" key="1">
    <source>
        <dbReference type="ARBA" id="ARBA00001947"/>
    </source>
</evidence>
<dbReference type="PANTHER" id="PTHR46081">
    <property type="entry name" value="PEPTIDE METHIONINE SULFOXIDE REDUCTASE 2"/>
    <property type="match status" value="1"/>
</dbReference>
<keyword evidence="2" id="KW-0479">Metal-binding</keyword>
<dbReference type="EMBL" id="FPHM01000196">
    <property type="protein sequence ID" value="SFV71066.1"/>
    <property type="molecule type" value="Genomic_DNA"/>
</dbReference>
<dbReference type="InterPro" id="IPR002579">
    <property type="entry name" value="Met_Sox_Rdtase_MsrB_dom"/>
</dbReference>
<dbReference type="InterPro" id="IPR028427">
    <property type="entry name" value="Met_Sox_Rdtase_MsrB"/>
</dbReference>
<gene>
    <name evidence="6" type="ORF">MNB_SV-13-1835</name>
</gene>
<sequence>MTYNTLTEEEKYILINKGTERSFAGAYWNHYEQGTYTCKQCDTPLFTSKSKFDSFTGWPSFDDDIDNNVKEIPDADGRRIEIVCKTCEGHLGHVFKGEEITDKSVRHCVNSVSLKFVGKV</sequence>